<evidence type="ECO:0000313" key="2">
    <source>
        <dbReference type="Proteomes" id="UP000813824"/>
    </source>
</evidence>
<dbReference type="Gene3D" id="3.80.10.10">
    <property type="entry name" value="Ribonuclease Inhibitor"/>
    <property type="match status" value="1"/>
</dbReference>
<gene>
    <name evidence="1" type="ORF">BXZ70DRAFT_489004</name>
</gene>
<dbReference type="SUPFAM" id="SSF52047">
    <property type="entry name" value="RNI-like"/>
    <property type="match status" value="1"/>
</dbReference>
<evidence type="ECO:0008006" key="3">
    <source>
        <dbReference type="Google" id="ProtNLM"/>
    </source>
</evidence>
<dbReference type="Proteomes" id="UP000813824">
    <property type="component" value="Unassembled WGS sequence"/>
</dbReference>
<dbReference type="AlphaFoldDB" id="A0A8K0XLN8"/>
<dbReference type="InterPro" id="IPR032675">
    <property type="entry name" value="LRR_dom_sf"/>
</dbReference>
<keyword evidence="2" id="KW-1185">Reference proteome</keyword>
<reference evidence="1" key="1">
    <citation type="journal article" date="2021" name="New Phytol.">
        <title>Evolutionary innovations through gain and loss of genes in the ectomycorrhizal Boletales.</title>
        <authorList>
            <person name="Wu G."/>
            <person name="Miyauchi S."/>
            <person name="Morin E."/>
            <person name="Kuo A."/>
            <person name="Drula E."/>
            <person name="Varga T."/>
            <person name="Kohler A."/>
            <person name="Feng B."/>
            <person name="Cao Y."/>
            <person name="Lipzen A."/>
            <person name="Daum C."/>
            <person name="Hundley H."/>
            <person name="Pangilinan J."/>
            <person name="Johnson J."/>
            <person name="Barry K."/>
            <person name="LaButti K."/>
            <person name="Ng V."/>
            <person name="Ahrendt S."/>
            <person name="Min B."/>
            <person name="Choi I.G."/>
            <person name="Park H."/>
            <person name="Plett J.M."/>
            <person name="Magnuson J."/>
            <person name="Spatafora J.W."/>
            <person name="Nagy L.G."/>
            <person name="Henrissat B."/>
            <person name="Grigoriev I.V."/>
            <person name="Yang Z.L."/>
            <person name="Xu J."/>
            <person name="Martin F.M."/>
        </authorList>
    </citation>
    <scope>NUCLEOTIDE SEQUENCE</scope>
    <source>
        <strain evidence="1">KKN 215</strain>
    </source>
</reference>
<organism evidence="1 2">
    <name type="scientific">Cristinia sonorae</name>
    <dbReference type="NCBI Taxonomy" id="1940300"/>
    <lineage>
        <taxon>Eukaryota</taxon>
        <taxon>Fungi</taxon>
        <taxon>Dikarya</taxon>
        <taxon>Basidiomycota</taxon>
        <taxon>Agaricomycotina</taxon>
        <taxon>Agaricomycetes</taxon>
        <taxon>Agaricomycetidae</taxon>
        <taxon>Agaricales</taxon>
        <taxon>Pleurotineae</taxon>
        <taxon>Stephanosporaceae</taxon>
        <taxon>Cristinia</taxon>
    </lineage>
</organism>
<proteinExistence type="predicted"/>
<protein>
    <recommendedName>
        <fullName evidence="3">F-box domain-containing protein</fullName>
    </recommendedName>
</protein>
<sequence>MHKVFEIPELVDLIVQCLVVYTPIPLKYRPTPVLSCLTTDAYREIIAVGQTARLFRNPSLNALWRVQISLIPLLRSVGLVTREEKVWGVTTVVTFNTNRSIHDVNICALLPYSSRITELHFTSIGQVTYQDDFFVDNHAPPSSLFPALRVLTSRADRTGSLELTFVLRNVENALQRLDIARCPLPLQLFEAPFKTSSLASLSLNLLHDRGEVIVPVQLAPILQRCHRLQVLYLVLDFDISCILRSLVRLPSLTRLTLFLHEVPLPSIPTRMILPSVVHLRLFVQYAGSLQLTTHILSKCTLPTLTFLEVQFCHAQPSLTEAAHLFTAITSSNPTATLRSLTLSVKFDEHVRTGERLHSDTLRPLLVLPIRSLFLDLPWLWNLDDGLICDMARAWPNLEVLSMDTICFSTLSTSASATVSGLEALVRYCPALRHIEIPFSGTVTVPAAALDLSTVPAHARRENTRVAVLGVGCGVVTSPIETAMYLRKIFPRLKGVTPVSTTSSDIVESWRKVGAILSETVKT</sequence>
<evidence type="ECO:0000313" key="1">
    <source>
        <dbReference type="EMBL" id="KAH8090993.1"/>
    </source>
</evidence>
<dbReference type="OrthoDB" id="3543113at2759"/>
<accession>A0A8K0XLN8</accession>
<name>A0A8K0XLN8_9AGAR</name>
<dbReference type="EMBL" id="JAEVFJ010000037">
    <property type="protein sequence ID" value="KAH8090993.1"/>
    <property type="molecule type" value="Genomic_DNA"/>
</dbReference>
<comment type="caution">
    <text evidence="1">The sequence shown here is derived from an EMBL/GenBank/DDBJ whole genome shotgun (WGS) entry which is preliminary data.</text>
</comment>